<organism evidence="4 5">
    <name type="scientific">Alkalibaculum sporogenes</name>
    <dbReference type="NCBI Taxonomy" id="2655001"/>
    <lineage>
        <taxon>Bacteria</taxon>
        <taxon>Bacillati</taxon>
        <taxon>Bacillota</taxon>
        <taxon>Clostridia</taxon>
        <taxon>Eubacteriales</taxon>
        <taxon>Eubacteriaceae</taxon>
        <taxon>Alkalibaculum</taxon>
    </lineage>
</organism>
<dbReference type="RefSeq" id="WP_152805058.1">
    <property type="nucleotide sequence ID" value="NZ_WHNX01000019.1"/>
</dbReference>
<sequence length="199" mass="22825">MQIKKESVREDILSAAEKEFLKRGFKNSSMRTIAKKSHTTLGNLYTYFDDKEAILDTIIGNTPTKILNVIKEHESAISTFDITKEEMELNFQDIIMTYMPNFFPLDLLLSNSLLILMEGCEGTKYESYRETFLDLFQEHIAIHLNVEGKSFLARSVAHGFLSSLLFIGKNKKNMEEGKNELITYIKVMVLGMPMPIPKK</sequence>
<dbReference type="EMBL" id="WHNX01000019">
    <property type="protein sequence ID" value="MPW26491.1"/>
    <property type="molecule type" value="Genomic_DNA"/>
</dbReference>
<evidence type="ECO:0000313" key="4">
    <source>
        <dbReference type="EMBL" id="MPW26491.1"/>
    </source>
</evidence>
<gene>
    <name evidence="4" type="ORF">GC105_11885</name>
</gene>
<dbReference type="PANTHER" id="PTHR43479:SF11">
    <property type="entry name" value="ACREF_ENVCD OPERON REPRESSOR-RELATED"/>
    <property type="match status" value="1"/>
</dbReference>
<dbReference type="InterPro" id="IPR001647">
    <property type="entry name" value="HTH_TetR"/>
</dbReference>
<dbReference type="Proteomes" id="UP000440004">
    <property type="component" value="Unassembled WGS sequence"/>
</dbReference>
<protein>
    <submittedName>
        <fullName evidence="4">TetR family transcriptional regulator</fullName>
    </submittedName>
</protein>
<name>A0A6A7KB32_9FIRM</name>
<feature type="domain" description="HTH tetR-type" evidence="3">
    <location>
        <begin position="6"/>
        <end position="66"/>
    </location>
</feature>
<reference evidence="4 5" key="1">
    <citation type="submission" date="2019-10" db="EMBL/GenBank/DDBJ databases">
        <title>Alkalibaculum tamaniensis sp.nov., a new alkaliphilic acetogen, isolated on methoxylated aromatics from a mud volcano.</title>
        <authorList>
            <person name="Khomyakova M.A."/>
            <person name="Merkel A.Y."/>
            <person name="Bonch-Osmolovskaya E.A."/>
            <person name="Slobodkin A.I."/>
        </authorList>
    </citation>
    <scope>NUCLEOTIDE SEQUENCE [LARGE SCALE GENOMIC DNA]</scope>
    <source>
        <strain evidence="4 5">M08DMB</strain>
    </source>
</reference>
<feature type="DNA-binding region" description="H-T-H motif" evidence="2">
    <location>
        <begin position="29"/>
        <end position="48"/>
    </location>
</feature>
<dbReference type="Gene3D" id="1.10.357.10">
    <property type="entry name" value="Tetracycline Repressor, domain 2"/>
    <property type="match status" value="1"/>
</dbReference>
<dbReference type="InterPro" id="IPR009057">
    <property type="entry name" value="Homeodomain-like_sf"/>
</dbReference>
<evidence type="ECO:0000256" key="1">
    <source>
        <dbReference type="ARBA" id="ARBA00023125"/>
    </source>
</evidence>
<accession>A0A6A7KB32</accession>
<evidence type="ECO:0000256" key="2">
    <source>
        <dbReference type="PROSITE-ProRule" id="PRU00335"/>
    </source>
</evidence>
<comment type="caution">
    <text evidence="4">The sequence shown here is derived from an EMBL/GenBank/DDBJ whole genome shotgun (WGS) entry which is preliminary data.</text>
</comment>
<dbReference type="Pfam" id="PF00440">
    <property type="entry name" value="TetR_N"/>
    <property type="match status" value="1"/>
</dbReference>
<dbReference type="PROSITE" id="PS50977">
    <property type="entry name" value="HTH_TETR_2"/>
    <property type="match status" value="1"/>
</dbReference>
<evidence type="ECO:0000313" key="5">
    <source>
        <dbReference type="Proteomes" id="UP000440004"/>
    </source>
</evidence>
<dbReference type="SUPFAM" id="SSF46689">
    <property type="entry name" value="Homeodomain-like"/>
    <property type="match status" value="1"/>
</dbReference>
<keyword evidence="5" id="KW-1185">Reference proteome</keyword>
<dbReference type="PRINTS" id="PR00455">
    <property type="entry name" value="HTHTETR"/>
</dbReference>
<dbReference type="InterPro" id="IPR050624">
    <property type="entry name" value="HTH-type_Tx_Regulator"/>
</dbReference>
<dbReference type="GO" id="GO:0003677">
    <property type="term" value="F:DNA binding"/>
    <property type="evidence" value="ECO:0007669"/>
    <property type="project" value="UniProtKB-UniRule"/>
</dbReference>
<evidence type="ECO:0000259" key="3">
    <source>
        <dbReference type="PROSITE" id="PS50977"/>
    </source>
</evidence>
<proteinExistence type="predicted"/>
<keyword evidence="1 2" id="KW-0238">DNA-binding</keyword>
<dbReference type="AlphaFoldDB" id="A0A6A7KB32"/>
<dbReference type="PANTHER" id="PTHR43479">
    <property type="entry name" value="ACREF/ENVCD OPERON REPRESSOR-RELATED"/>
    <property type="match status" value="1"/>
</dbReference>